<evidence type="ECO:0000313" key="2">
    <source>
        <dbReference type="Proteomes" id="UP000827976"/>
    </source>
</evidence>
<reference evidence="2" key="1">
    <citation type="journal article" date="2022" name="Nat. Commun.">
        <title>Chromosome evolution and the genetic basis of agronomically important traits in greater yam.</title>
        <authorList>
            <person name="Bredeson J.V."/>
            <person name="Lyons J.B."/>
            <person name="Oniyinde I.O."/>
            <person name="Okereke N.R."/>
            <person name="Kolade O."/>
            <person name="Nnabue I."/>
            <person name="Nwadili C.O."/>
            <person name="Hribova E."/>
            <person name="Parker M."/>
            <person name="Nwogha J."/>
            <person name="Shu S."/>
            <person name="Carlson J."/>
            <person name="Kariba R."/>
            <person name="Muthemba S."/>
            <person name="Knop K."/>
            <person name="Barton G.J."/>
            <person name="Sherwood A.V."/>
            <person name="Lopez-Montes A."/>
            <person name="Asiedu R."/>
            <person name="Jamnadass R."/>
            <person name="Muchugi A."/>
            <person name="Goodstein D."/>
            <person name="Egesi C.N."/>
            <person name="Featherston J."/>
            <person name="Asfaw A."/>
            <person name="Simpson G.G."/>
            <person name="Dolezel J."/>
            <person name="Hendre P.S."/>
            <person name="Van Deynze A."/>
            <person name="Kumar P.L."/>
            <person name="Obidiegwu J.E."/>
            <person name="Bhattacharjee R."/>
            <person name="Rokhsar D.S."/>
        </authorList>
    </citation>
    <scope>NUCLEOTIDE SEQUENCE [LARGE SCALE GENOMIC DNA]</scope>
    <source>
        <strain evidence="2">cv. TDa95/00328</strain>
    </source>
</reference>
<proteinExistence type="predicted"/>
<protein>
    <submittedName>
        <fullName evidence="1">Splicing factor 3b subunit 4 protein</fullName>
    </submittedName>
</protein>
<keyword evidence="2" id="KW-1185">Reference proteome</keyword>
<dbReference type="Proteomes" id="UP000827976">
    <property type="component" value="Chromosome 18"/>
</dbReference>
<sequence length="267" mass="29701">MAFPLFNLSSPPSLQPKPSPFLPLASQPKPYLPILLSIARKHRPFFSIVALSSSSAAAPAVASEGTLETSLQPRKRLIAQNIPWTSTVEDIANLFQKYGTVVNVELSMYNRERNRGLAFITMASEEEALAALNSLNTYNLDGRVIKVEFSRSLKKIPTENTPVEKHTVFAGNLAWRVRSKDLRELFEPSYNVISAEVIFHSKPRRPAGYGFVAFASKEEAEAAVASFNAKKLMGRQINLVLRDSPEENQIEQQKLVEENNASLELSN</sequence>
<dbReference type="EMBL" id="CM037028">
    <property type="protein sequence ID" value="KAH7655544.1"/>
    <property type="molecule type" value="Genomic_DNA"/>
</dbReference>
<organism evidence="1 2">
    <name type="scientific">Dioscorea alata</name>
    <name type="common">Purple yam</name>
    <dbReference type="NCBI Taxonomy" id="55571"/>
    <lineage>
        <taxon>Eukaryota</taxon>
        <taxon>Viridiplantae</taxon>
        <taxon>Streptophyta</taxon>
        <taxon>Embryophyta</taxon>
        <taxon>Tracheophyta</taxon>
        <taxon>Spermatophyta</taxon>
        <taxon>Magnoliopsida</taxon>
        <taxon>Liliopsida</taxon>
        <taxon>Dioscoreales</taxon>
        <taxon>Dioscoreaceae</taxon>
        <taxon>Dioscorea</taxon>
    </lineage>
</organism>
<gene>
    <name evidence="1" type="ORF">IHE45_18G019000</name>
</gene>
<comment type="caution">
    <text evidence="1">The sequence shown here is derived from an EMBL/GenBank/DDBJ whole genome shotgun (WGS) entry which is preliminary data.</text>
</comment>
<evidence type="ECO:0000313" key="1">
    <source>
        <dbReference type="EMBL" id="KAH7655544.1"/>
    </source>
</evidence>
<name>A0ACB7U5H3_DIOAL</name>
<accession>A0ACB7U5H3</accession>